<feature type="domain" description="Phospholipid/glycerol acyltransferase" evidence="3">
    <location>
        <begin position="70"/>
        <end position="185"/>
    </location>
</feature>
<dbReference type="Proteomes" id="UP000005561">
    <property type="component" value="Unassembled WGS sequence"/>
</dbReference>
<comment type="caution">
    <text evidence="4">The sequence shown here is derived from an EMBL/GenBank/DDBJ whole genome shotgun (WGS) entry which is preliminary data.</text>
</comment>
<evidence type="ECO:0000313" key="4">
    <source>
        <dbReference type="EMBL" id="EET58910.1"/>
    </source>
</evidence>
<keyword evidence="1" id="KW-0808">Transferase</keyword>
<evidence type="ECO:0000256" key="2">
    <source>
        <dbReference type="ARBA" id="ARBA00023315"/>
    </source>
</evidence>
<dbReference type="SUPFAM" id="SSF69593">
    <property type="entry name" value="Glycerol-3-phosphate (1)-acyltransferase"/>
    <property type="match status" value="1"/>
</dbReference>
<sequence>MRRILLMVLRNIIYVPWYWIQLLWYSREKDNHTEEQRFALLKKITIHANKGGRVLIQADGQEHLPEKNGFIFYPNHQGMYDVLSMIESCDRPFSVVMKQEVKNIPFLIQIRKIMKAKCMDRDDIKQSLKVILEVAKEVSEGRNYIIFAEGTRSRNGNQLLDFKGGSFKAATRAKCPIVPVALINSFVPFDSHSTKPVTVQVHYLEPLYYEEYKDMKTTEIAAIVKERIEKKIAACAAV</sequence>
<organism evidence="4 5">
    <name type="scientific">Marvinbryantia formatexigens DSM 14469</name>
    <dbReference type="NCBI Taxonomy" id="478749"/>
    <lineage>
        <taxon>Bacteria</taxon>
        <taxon>Bacillati</taxon>
        <taxon>Bacillota</taxon>
        <taxon>Clostridia</taxon>
        <taxon>Lachnospirales</taxon>
        <taxon>Lachnospiraceae</taxon>
        <taxon>Marvinbryantia</taxon>
    </lineage>
</organism>
<dbReference type="eggNOG" id="COG0204">
    <property type="taxonomic scope" value="Bacteria"/>
</dbReference>
<gene>
    <name evidence="4" type="ORF">BRYFOR_09199</name>
</gene>
<dbReference type="RefSeq" id="WP_006863960.1">
    <property type="nucleotide sequence ID" value="NZ_ACCL02000024.1"/>
</dbReference>
<evidence type="ECO:0000259" key="3">
    <source>
        <dbReference type="SMART" id="SM00563"/>
    </source>
</evidence>
<proteinExistence type="predicted"/>
<dbReference type="OrthoDB" id="9803035at2"/>
<keyword evidence="5" id="KW-1185">Reference proteome</keyword>
<dbReference type="InterPro" id="IPR002123">
    <property type="entry name" value="Plipid/glycerol_acylTrfase"/>
</dbReference>
<dbReference type="PANTHER" id="PTHR10434:SF11">
    <property type="entry name" value="1-ACYL-SN-GLYCEROL-3-PHOSPHATE ACYLTRANSFERASE"/>
    <property type="match status" value="1"/>
</dbReference>
<dbReference type="PANTHER" id="PTHR10434">
    <property type="entry name" value="1-ACYL-SN-GLYCEROL-3-PHOSPHATE ACYLTRANSFERASE"/>
    <property type="match status" value="1"/>
</dbReference>
<dbReference type="GO" id="GO:0003841">
    <property type="term" value="F:1-acylglycerol-3-phosphate O-acyltransferase activity"/>
    <property type="evidence" value="ECO:0007669"/>
    <property type="project" value="TreeGrafter"/>
</dbReference>
<dbReference type="STRING" id="168384.SAMN05660368_03477"/>
<dbReference type="EMBL" id="ACCL02000024">
    <property type="protein sequence ID" value="EET58910.1"/>
    <property type="molecule type" value="Genomic_DNA"/>
</dbReference>
<accession>C6LKL1</accession>
<name>C6LKL1_9FIRM</name>
<dbReference type="Pfam" id="PF01553">
    <property type="entry name" value="Acyltransferase"/>
    <property type="match status" value="1"/>
</dbReference>
<dbReference type="GO" id="GO:0006654">
    <property type="term" value="P:phosphatidic acid biosynthetic process"/>
    <property type="evidence" value="ECO:0007669"/>
    <property type="project" value="TreeGrafter"/>
</dbReference>
<dbReference type="SMART" id="SM00563">
    <property type="entry name" value="PlsC"/>
    <property type="match status" value="1"/>
</dbReference>
<dbReference type="AlphaFoldDB" id="C6LKL1"/>
<protein>
    <submittedName>
        <fullName evidence="4">Acyltransferase</fullName>
    </submittedName>
</protein>
<evidence type="ECO:0000256" key="1">
    <source>
        <dbReference type="ARBA" id="ARBA00022679"/>
    </source>
</evidence>
<evidence type="ECO:0000313" key="5">
    <source>
        <dbReference type="Proteomes" id="UP000005561"/>
    </source>
</evidence>
<reference evidence="4" key="1">
    <citation type="submission" date="2009-07" db="EMBL/GenBank/DDBJ databases">
        <authorList>
            <person name="Weinstock G."/>
            <person name="Sodergren E."/>
            <person name="Clifton S."/>
            <person name="Fulton L."/>
            <person name="Fulton B."/>
            <person name="Courtney L."/>
            <person name="Fronick C."/>
            <person name="Harrison M."/>
            <person name="Strong C."/>
            <person name="Farmer C."/>
            <person name="Delahaunty K."/>
            <person name="Markovic C."/>
            <person name="Hall O."/>
            <person name="Minx P."/>
            <person name="Tomlinson C."/>
            <person name="Mitreva M."/>
            <person name="Nelson J."/>
            <person name="Hou S."/>
            <person name="Wollam A."/>
            <person name="Pepin K.H."/>
            <person name="Johnson M."/>
            <person name="Bhonagiri V."/>
            <person name="Nash W.E."/>
            <person name="Warren W."/>
            <person name="Chinwalla A."/>
            <person name="Mardis E.R."/>
            <person name="Wilson R.K."/>
        </authorList>
    </citation>
    <scope>NUCLEOTIDE SEQUENCE [LARGE SCALE GENOMIC DNA]</scope>
    <source>
        <strain evidence="4">DSM 14469</strain>
    </source>
</reference>
<dbReference type="CDD" id="cd07989">
    <property type="entry name" value="LPLAT_AGPAT-like"/>
    <property type="match status" value="1"/>
</dbReference>
<keyword evidence="2 4" id="KW-0012">Acyltransferase</keyword>